<organism evidence="6 7">
    <name type="scientific">Paenimyroides ceti</name>
    <dbReference type="NCBI Taxonomy" id="395087"/>
    <lineage>
        <taxon>Bacteria</taxon>
        <taxon>Pseudomonadati</taxon>
        <taxon>Bacteroidota</taxon>
        <taxon>Flavobacteriia</taxon>
        <taxon>Flavobacteriales</taxon>
        <taxon>Flavobacteriaceae</taxon>
        <taxon>Paenimyroides</taxon>
    </lineage>
</organism>
<dbReference type="InterPro" id="IPR050834">
    <property type="entry name" value="Glycosyltransf_2"/>
</dbReference>
<reference evidence="6" key="1">
    <citation type="journal article" date="2014" name="Int. J. Syst. Evol. Microbiol.">
        <title>Complete genome of a new Firmicutes species belonging to the dominant human colonic microbiota ('Ruminococcus bicirculans') reveals two chromosomes and a selective capacity to utilize plant glucans.</title>
        <authorList>
            <consortium name="NISC Comparative Sequencing Program"/>
            <person name="Wegmann U."/>
            <person name="Louis P."/>
            <person name="Goesmann A."/>
            <person name="Henrissat B."/>
            <person name="Duncan S.H."/>
            <person name="Flint H.J."/>
        </authorList>
    </citation>
    <scope>NUCLEOTIDE SEQUENCE</scope>
    <source>
        <strain evidence="6">CECT 7184</strain>
    </source>
</reference>
<dbReference type="InterPro" id="IPR027791">
    <property type="entry name" value="Galactosyl_T_C"/>
</dbReference>
<dbReference type="Pfam" id="PF02709">
    <property type="entry name" value="Glyco_transf_7C"/>
    <property type="match status" value="1"/>
</dbReference>
<evidence type="ECO:0000256" key="1">
    <source>
        <dbReference type="ARBA" id="ARBA00022679"/>
    </source>
</evidence>
<evidence type="ECO:0000259" key="3">
    <source>
        <dbReference type="Pfam" id="PF02709"/>
    </source>
</evidence>
<dbReference type="RefSeq" id="WP_290362470.1">
    <property type="nucleotide sequence ID" value="NZ_JAUFQU010000001.1"/>
</dbReference>
<proteinExistence type="predicted"/>
<dbReference type="EMBL" id="JAUFQU010000048">
    <property type="protein sequence ID" value="MDN3709629.1"/>
    <property type="molecule type" value="Genomic_DNA"/>
</dbReference>
<evidence type="ECO:0000313" key="7">
    <source>
        <dbReference type="Proteomes" id="UP001242368"/>
    </source>
</evidence>
<evidence type="ECO:0000313" key="4">
    <source>
        <dbReference type="EMBL" id="MDN3706397.1"/>
    </source>
</evidence>
<dbReference type="Pfam" id="PF00535">
    <property type="entry name" value="Glycos_transf_2"/>
    <property type="match status" value="1"/>
</dbReference>
<dbReference type="CDD" id="cd06420">
    <property type="entry name" value="GT2_Chondriotin_Pol_N"/>
    <property type="match status" value="1"/>
</dbReference>
<dbReference type="EMBL" id="JAUFQU010000001">
    <property type="protein sequence ID" value="MDN3706397.1"/>
    <property type="molecule type" value="Genomic_DNA"/>
</dbReference>
<name>A0ABT8D314_9FLAO</name>
<dbReference type="Proteomes" id="UP001242368">
    <property type="component" value="Unassembled WGS sequence"/>
</dbReference>
<dbReference type="EMBL" id="JAUFQU010000032">
    <property type="protein sequence ID" value="MDN3709377.1"/>
    <property type="molecule type" value="Genomic_DNA"/>
</dbReference>
<keyword evidence="1" id="KW-0808">Transferase</keyword>
<dbReference type="PANTHER" id="PTHR43685:SF3">
    <property type="entry name" value="SLR2126 PROTEIN"/>
    <property type="match status" value="1"/>
</dbReference>
<reference evidence="7" key="2">
    <citation type="journal article" date="2019" name="Int. J. Syst. Evol. Microbiol.">
        <title>The Global Catalogue of Microorganisms (GCM) 10K type strain sequencing project: providing services to taxonomists for standard genome sequencing and annotation.</title>
        <authorList>
            <consortium name="The Broad Institute Genomics Platform"/>
            <consortium name="The Broad Institute Genome Sequencing Center for Infectious Disease"/>
            <person name="Wu L."/>
            <person name="Ma J."/>
        </authorList>
    </citation>
    <scope>NUCLEOTIDE SEQUENCE [LARGE SCALE GENOMIC DNA]</scope>
    <source>
        <strain evidence="7">CECT 7184</strain>
    </source>
</reference>
<dbReference type="InterPro" id="IPR001173">
    <property type="entry name" value="Glyco_trans_2-like"/>
</dbReference>
<keyword evidence="7" id="KW-1185">Reference proteome</keyword>
<dbReference type="InterPro" id="IPR029044">
    <property type="entry name" value="Nucleotide-diphossugar_trans"/>
</dbReference>
<comment type="caution">
    <text evidence="6">The sequence shown here is derived from an EMBL/GenBank/DDBJ whole genome shotgun (WGS) entry which is preliminary data.</text>
</comment>
<evidence type="ECO:0000313" key="6">
    <source>
        <dbReference type="EMBL" id="MDN3709629.1"/>
    </source>
</evidence>
<reference evidence="6" key="3">
    <citation type="submission" date="2023-06" db="EMBL/GenBank/DDBJ databases">
        <authorList>
            <person name="Lucena T."/>
            <person name="Sun Q."/>
        </authorList>
    </citation>
    <scope>NUCLEOTIDE SEQUENCE</scope>
    <source>
        <strain evidence="6">CECT 7184</strain>
    </source>
</reference>
<protein>
    <submittedName>
        <fullName evidence="6">Glycosyltransferase family 2 protein</fullName>
    </submittedName>
</protein>
<evidence type="ECO:0000259" key="2">
    <source>
        <dbReference type="Pfam" id="PF00535"/>
    </source>
</evidence>
<evidence type="ECO:0000313" key="5">
    <source>
        <dbReference type="EMBL" id="MDN3709377.1"/>
    </source>
</evidence>
<dbReference type="PANTHER" id="PTHR43685">
    <property type="entry name" value="GLYCOSYLTRANSFERASE"/>
    <property type="match status" value="1"/>
</dbReference>
<sequence>MKTALLISTYNWPEALELVLNSVEKQSVLPDEILIADDGSDNYTKEVIEKFVIRSKVPVLHIWQEDEGFRKAKILNKAVSRSTADYIIQIDGDVILHPYFIEDHKNRAEENCYLYGSRVNILPQAVARILGGKLIGFHFFSSEIKNRSRTLHIPFFAKFYKKHKGISRKYRGCNTSYWKKDFMKINGYNEAFEGWGREDSDFAIRLGNAGVFAKRLKFAGIVFHIYHKVSSKGHVDKNNQLQDNSIHQKMTRCEQGVHQYLNN</sequence>
<accession>A0ABT8D314</accession>
<feature type="domain" description="Galactosyltransferase C-terminal" evidence="3">
    <location>
        <begin position="164"/>
        <end position="228"/>
    </location>
</feature>
<gene>
    <name evidence="4" type="ORF">QW060_04565</name>
    <name evidence="5" type="ORF">QW060_20415</name>
    <name evidence="6" type="ORF">QW060_21955</name>
</gene>
<dbReference type="Gene3D" id="3.90.550.10">
    <property type="entry name" value="Spore Coat Polysaccharide Biosynthesis Protein SpsA, Chain A"/>
    <property type="match status" value="1"/>
</dbReference>
<dbReference type="SUPFAM" id="SSF53448">
    <property type="entry name" value="Nucleotide-diphospho-sugar transferases"/>
    <property type="match status" value="1"/>
</dbReference>
<feature type="domain" description="Glycosyltransferase 2-like" evidence="2">
    <location>
        <begin position="6"/>
        <end position="133"/>
    </location>
</feature>